<dbReference type="STRING" id="1798497.A3D71_04415"/>
<dbReference type="AlphaFoldDB" id="A0A1F6DY94"/>
<evidence type="ECO:0000313" key="2">
    <source>
        <dbReference type="EMBL" id="OGG66399.1"/>
    </source>
</evidence>
<proteinExistence type="predicted"/>
<name>A0A1F6DY94_9BACT</name>
<feature type="transmembrane region" description="Helical" evidence="1">
    <location>
        <begin position="168"/>
        <end position="187"/>
    </location>
</feature>
<accession>A0A1F6DY94</accession>
<keyword evidence="1" id="KW-0472">Membrane</keyword>
<feature type="transmembrane region" description="Helical" evidence="1">
    <location>
        <begin position="143"/>
        <end position="162"/>
    </location>
</feature>
<sequence length="194" mass="21127">MTYDYQTVLGILAVVVGIIGYVPYYRDVLRGATKPHPFSWIGFALLLGITFFAQVVTGAGPGAWVNGISALGVLGIAILALAKGERDITVFDWFCFGGALLGIVLWRVTSNPLTAVVIVTVTDMVAFAPTYRKAYLKPSEETASLFVLASVKYLISLFALTSLSLTTALFPVSLIVSNGALVWMLWYRRRRLNV</sequence>
<organism evidence="2 3">
    <name type="scientific">Candidatus Kaiserbacteria bacterium RIFCSPHIGHO2_02_FULL_55_20</name>
    <dbReference type="NCBI Taxonomy" id="1798497"/>
    <lineage>
        <taxon>Bacteria</taxon>
        <taxon>Candidatus Kaiseribacteriota</taxon>
    </lineage>
</organism>
<evidence type="ECO:0000313" key="3">
    <source>
        <dbReference type="Proteomes" id="UP000177652"/>
    </source>
</evidence>
<gene>
    <name evidence="2" type="ORF">A3D71_04415</name>
</gene>
<comment type="caution">
    <text evidence="2">The sequence shown here is derived from an EMBL/GenBank/DDBJ whole genome shotgun (WGS) entry which is preliminary data.</text>
</comment>
<protein>
    <submittedName>
        <fullName evidence="2">Uncharacterized protein</fullName>
    </submittedName>
</protein>
<feature type="transmembrane region" description="Helical" evidence="1">
    <location>
        <begin position="112"/>
        <end position="131"/>
    </location>
</feature>
<feature type="transmembrane region" description="Helical" evidence="1">
    <location>
        <begin position="37"/>
        <end position="57"/>
    </location>
</feature>
<feature type="transmembrane region" description="Helical" evidence="1">
    <location>
        <begin position="63"/>
        <end position="82"/>
    </location>
</feature>
<keyword evidence="1" id="KW-0812">Transmembrane</keyword>
<feature type="transmembrane region" description="Helical" evidence="1">
    <location>
        <begin position="89"/>
        <end position="106"/>
    </location>
</feature>
<feature type="transmembrane region" description="Helical" evidence="1">
    <location>
        <begin position="6"/>
        <end position="25"/>
    </location>
</feature>
<reference evidence="2 3" key="1">
    <citation type="journal article" date="2016" name="Nat. Commun.">
        <title>Thousands of microbial genomes shed light on interconnected biogeochemical processes in an aquifer system.</title>
        <authorList>
            <person name="Anantharaman K."/>
            <person name="Brown C.T."/>
            <person name="Hug L.A."/>
            <person name="Sharon I."/>
            <person name="Castelle C.J."/>
            <person name="Probst A.J."/>
            <person name="Thomas B.C."/>
            <person name="Singh A."/>
            <person name="Wilkins M.J."/>
            <person name="Karaoz U."/>
            <person name="Brodie E.L."/>
            <person name="Williams K.H."/>
            <person name="Hubbard S.S."/>
            <person name="Banfield J.F."/>
        </authorList>
    </citation>
    <scope>NUCLEOTIDE SEQUENCE [LARGE SCALE GENOMIC DNA]</scope>
</reference>
<dbReference type="EMBL" id="MFLK01000008">
    <property type="protein sequence ID" value="OGG66399.1"/>
    <property type="molecule type" value="Genomic_DNA"/>
</dbReference>
<keyword evidence="1" id="KW-1133">Transmembrane helix</keyword>
<dbReference type="Proteomes" id="UP000177652">
    <property type="component" value="Unassembled WGS sequence"/>
</dbReference>
<evidence type="ECO:0000256" key="1">
    <source>
        <dbReference type="SAM" id="Phobius"/>
    </source>
</evidence>